<proteinExistence type="predicted"/>
<dbReference type="InterPro" id="IPR017853">
    <property type="entry name" value="GH"/>
</dbReference>
<dbReference type="Gene3D" id="3.20.20.80">
    <property type="entry name" value="Glycosidases"/>
    <property type="match status" value="1"/>
</dbReference>
<dbReference type="Proteomes" id="UP000677913">
    <property type="component" value="Unassembled WGS sequence"/>
</dbReference>
<evidence type="ECO:0000313" key="3">
    <source>
        <dbReference type="Proteomes" id="UP000677913"/>
    </source>
</evidence>
<protein>
    <recommendedName>
        <fullName evidence="4">GH18 domain-containing protein</fullName>
    </recommendedName>
</protein>
<reference evidence="2" key="1">
    <citation type="submission" date="2021-04" db="EMBL/GenBank/DDBJ databases">
        <title>Genome based classification of Actinospica acidithermotolerans sp. nov., an actinobacterium isolated from an Indonesian hot spring.</title>
        <authorList>
            <person name="Kusuma A.B."/>
            <person name="Putra K.E."/>
            <person name="Nafisah S."/>
            <person name="Loh J."/>
            <person name="Nouioui I."/>
            <person name="Goodfellow M."/>
        </authorList>
    </citation>
    <scope>NUCLEOTIDE SEQUENCE</scope>
    <source>
        <strain evidence="2">DSM 45618</strain>
    </source>
</reference>
<evidence type="ECO:0000256" key="1">
    <source>
        <dbReference type="SAM" id="SignalP"/>
    </source>
</evidence>
<keyword evidence="1" id="KW-0732">Signal</keyword>
<sequence length="401" mass="41587">MPMRMTVRRLIPISAVIFTASALLAPAAGASNTTATTSTTAATATATGGHFATTTQATTTQATVTQAAATPIQIYGAWHCSDDACLWGTVRTVADFDANNHWLIDRGDGHPSVNLVVLSFVNPLKLLDATTDSGDANGVPLGMTQDIVNYFTGHGIRVMLAIGGITYVSDWDTALSQNPALLGQRAAALAGQLGVGIEIDYENSSSPNLTGLQAFIGAYRAAHPYDPAGADPAARLTIDVAAGDRWLIALDRYATANWLTTANPVLDYANAMVPSKQPSASTAEADWLEHVDGKPNYSPPIPPLAPAKFTGSVYIAGLNQVQPECVNFPTSLQNATSPFVQTVAPAGAGSTSGMLGYMFWAADTPSTRGMTTDPPNTCQGGVGAGAAALNVPVPMPALRQN</sequence>
<gene>
    <name evidence="2" type="ORF">KGA66_26185</name>
</gene>
<comment type="caution">
    <text evidence="2">The sequence shown here is derived from an EMBL/GenBank/DDBJ whole genome shotgun (WGS) entry which is preliminary data.</text>
</comment>
<organism evidence="2 3">
    <name type="scientific">Actinocrinis puniceicyclus</name>
    <dbReference type="NCBI Taxonomy" id="977794"/>
    <lineage>
        <taxon>Bacteria</taxon>
        <taxon>Bacillati</taxon>
        <taxon>Actinomycetota</taxon>
        <taxon>Actinomycetes</taxon>
        <taxon>Catenulisporales</taxon>
        <taxon>Actinospicaceae</taxon>
        <taxon>Actinocrinis</taxon>
    </lineage>
</organism>
<keyword evidence="3" id="KW-1185">Reference proteome</keyword>
<evidence type="ECO:0008006" key="4">
    <source>
        <dbReference type="Google" id="ProtNLM"/>
    </source>
</evidence>
<evidence type="ECO:0000313" key="2">
    <source>
        <dbReference type="EMBL" id="MBS2966555.1"/>
    </source>
</evidence>
<feature type="signal peptide" evidence="1">
    <location>
        <begin position="1"/>
        <end position="30"/>
    </location>
</feature>
<dbReference type="AlphaFoldDB" id="A0A8J7WVF4"/>
<name>A0A8J7WVF4_9ACTN</name>
<accession>A0A8J7WVF4</accession>
<dbReference type="EMBL" id="JAGSXH010000163">
    <property type="protein sequence ID" value="MBS2966555.1"/>
    <property type="molecule type" value="Genomic_DNA"/>
</dbReference>
<dbReference type="RefSeq" id="WP_211471745.1">
    <property type="nucleotide sequence ID" value="NZ_JAGSXH010000163.1"/>
</dbReference>
<feature type="chain" id="PRO_5035256015" description="GH18 domain-containing protein" evidence="1">
    <location>
        <begin position="31"/>
        <end position="401"/>
    </location>
</feature>
<dbReference type="SUPFAM" id="SSF51445">
    <property type="entry name" value="(Trans)glycosidases"/>
    <property type="match status" value="1"/>
</dbReference>